<name>A0ABT4ZMS4_9CYAN</name>
<dbReference type="SMART" id="SM00028">
    <property type="entry name" value="TPR"/>
    <property type="match status" value="6"/>
</dbReference>
<gene>
    <name evidence="4" type="ORF">PN497_04825</name>
</gene>
<keyword evidence="2" id="KW-0802">TPR repeat</keyword>
<evidence type="ECO:0000256" key="2">
    <source>
        <dbReference type="ARBA" id="ARBA00022803"/>
    </source>
</evidence>
<dbReference type="Gene3D" id="1.25.40.10">
    <property type="entry name" value="Tetratricopeptide repeat domain"/>
    <property type="match status" value="3"/>
</dbReference>
<dbReference type="InterPro" id="IPR024983">
    <property type="entry name" value="CHAT_dom"/>
</dbReference>
<accession>A0ABT4ZMS4</accession>
<dbReference type="PANTHER" id="PTHR45641">
    <property type="entry name" value="TETRATRICOPEPTIDE REPEAT PROTEIN (AFU_ORTHOLOGUE AFUA_6G03870)"/>
    <property type="match status" value="1"/>
</dbReference>
<keyword evidence="5" id="KW-1185">Reference proteome</keyword>
<evidence type="ECO:0000256" key="1">
    <source>
        <dbReference type="ARBA" id="ARBA00022737"/>
    </source>
</evidence>
<keyword evidence="1" id="KW-0677">Repeat</keyword>
<dbReference type="InterPro" id="IPR019734">
    <property type="entry name" value="TPR_rpt"/>
</dbReference>
<dbReference type="RefSeq" id="WP_096566914.1">
    <property type="nucleotide sequence ID" value="NZ_JAQMTI010000068.1"/>
</dbReference>
<dbReference type="EMBL" id="JAQMTI010000068">
    <property type="protein sequence ID" value="MDB9440687.1"/>
    <property type="molecule type" value="Genomic_DNA"/>
</dbReference>
<organism evidence="4 5">
    <name type="scientific">Sphaerospermopsis kisseleviana CS-549</name>
    <dbReference type="NCBI Taxonomy" id="3021783"/>
    <lineage>
        <taxon>Bacteria</taxon>
        <taxon>Bacillati</taxon>
        <taxon>Cyanobacteriota</taxon>
        <taxon>Cyanophyceae</taxon>
        <taxon>Nostocales</taxon>
        <taxon>Aphanizomenonaceae</taxon>
        <taxon>Sphaerospermopsis</taxon>
        <taxon>Sphaerospermopsis kisseleviana</taxon>
    </lineage>
</organism>
<protein>
    <submittedName>
        <fullName evidence="4">Tetratricopeptide repeat protein</fullName>
    </submittedName>
</protein>
<proteinExistence type="predicted"/>
<dbReference type="Proteomes" id="UP001211711">
    <property type="component" value="Unassembled WGS sequence"/>
</dbReference>
<feature type="domain" description="CHAT" evidence="3">
    <location>
        <begin position="725"/>
        <end position="1072"/>
    </location>
</feature>
<dbReference type="SUPFAM" id="SSF48452">
    <property type="entry name" value="TPR-like"/>
    <property type="match status" value="2"/>
</dbReference>
<evidence type="ECO:0000313" key="4">
    <source>
        <dbReference type="EMBL" id="MDB9440687.1"/>
    </source>
</evidence>
<dbReference type="Pfam" id="PF12770">
    <property type="entry name" value="CHAT"/>
    <property type="match status" value="1"/>
</dbReference>
<evidence type="ECO:0000313" key="5">
    <source>
        <dbReference type="Proteomes" id="UP001211711"/>
    </source>
</evidence>
<sequence length="1080" mass="122495">MDKQRLQAYYQLIQQLLSCADGEESAILQANSELLDADFLQLLKVGVAQMSTQEGQENRANKLMFIESQLNQALDIPLEEYTPEAETPVSEADIETYLLFLLEVLQATAESEGNPQVVYPLLAANTDKLNLTFANLLQAWATTTIAEAEPETAQFLAAVIVELGNLIQQFPLGNKANNMEIAIAGYEIAFTVFTRQTFPEYWATTQNNLGNAYVNRIRGDKAQNLENAIAALEVYTRDDFPVNWAMTQNNLGNAYGDRIRGDKAQNLENAIAAYTAALEVRTRDDFPVDWATTQNNLGNAYGDRIRGDKAQNLENAIAAFTAALEVYTRDDFPVNWATTQNNLGNAYGDRIRGDKAQNLENAIAAFTAALEVRTRDDFPVDWATTQNNLAAAYSNRIRGDKAQNLENAIAAYTAALEVYTRDDFPVNWAMTQNNLGNAYRDRIRGDKAQNLENAIKAFTAALEVRTRHDFPVDWAMTQNNLGAAYFDRIRGDKAQNLENAIAAYTAALEVYTRDDFPVYYVETAYLISIAYRKSGRLILAYLFLEEVINNLQLLNSSNQKHLIYSEIIHICLALDESTLAIEYIESSKNRILIENIHITILKAIKEEKSDLKDKALKKINNISLAKLKNLRKQEEFLIKANIGSTPIQYPEIQNLLDDKTAIIQFYIFNDCFRAFIITRNNDKPIIWQSTEADLTQLIYLIYYEYLTLYSEDRNRWRNELNNQLTKLAEILQLNQIIAQVPHDIQKIIIIPHRYLHLLPFHAIPLSAGEYLIDKYPAGVSYAPSCQLLNLAQIKVENNPVTINQNFTNFDQSLLPDEQTRLNNLFAIQNPTKDLKFTDIEVETIANNFNSHKILKHEQASKAAFKKDLTLLTDSQWLHFSCHARFDFISPLKSALQFANSEVQPELTETSSSRYVRVDAEKAIDLEKCLTLEEILELELSQCYLVCLSACETGVIDFSNNSDEYIGLSSGFIKAGAVNVVSSLWSVNDFHTSLLMIKLYENISQNPHDITLALNNAQQWLRKATQTQIIDWLNNKTDMNQEQKQQIIDVLSRQYKPEQKPFNKPEFWAGFCAVSPVKSHL</sequence>
<evidence type="ECO:0000259" key="3">
    <source>
        <dbReference type="Pfam" id="PF12770"/>
    </source>
</evidence>
<dbReference type="InterPro" id="IPR011990">
    <property type="entry name" value="TPR-like_helical_dom_sf"/>
</dbReference>
<comment type="caution">
    <text evidence="4">The sequence shown here is derived from an EMBL/GenBank/DDBJ whole genome shotgun (WGS) entry which is preliminary data.</text>
</comment>
<reference evidence="4 5" key="1">
    <citation type="submission" date="2023-01" db="EMBL/GenBank/DDBJ databases">
        <title>Genomes from the Australian National Cyanobacteria Reference Collection.</title>
        <authorList>
            <person name="Willis A."/>
            <person name="Lee E.M.F."/>
        </authorList>
    </citation>
    <scope>NUCLEOTIDE SEQUENCE [LARGE SCALE GENOMIC DNA]</scope>
    <source>
        <strain evidence="4 5">CS-549</strain>
    </source>
</reference>